<feature type="signal peptide" evidence="2">
    <location>
        <begin position="1"/>
        <end position="22"/>
    </location>
</feature>
<evidence type="ECO:0000256" key="1">
    <source>
        <dbReference type="ARBA" id="ARBA00022729"/>
    </source>
</evidence>
<name>A0A3E1QD69_9FLAO</name>
<dbReference type="OrthoDB" id="9770043at2"/>
<dbReference type="InterPro" id="IPR011042">
    <property type="entry name" value="6-blade_b-propeller_TolB-like"/>
</dbReference>
<reference evidence="5 6" key="1">
    <citation type="journal article" date="2007" name="Int. J. Syst. Evol. Microbiol.">
        <title>Marixanthomonas ophiurae gen. nov., sp. nov., a marine bacterium of the family Flavobacteriaceae isolated from a deep-sea brittle star.</title>
        <authorList>
            <person name="Romanenko L.A."/>
            <person name="Uchino M."/>
            <person name="Frolova G.M."/>
            <person name="Mikhailov V.V."/>
        </authorList>
    </citation>
    <scope>NUCLEOTIDE SEQUENCE [LARGE SCALE GENOMIC DNA]</scope>
    <source>
        <strain evidence="5 6">KMM 3046</strain>
    </source>
</reference>
<dbReference type="Gene3D" id="2.120.10.30">
    <property type="entry name" value="TolB, C-terminal domain"/>
    <property type="match status" value="1"/>
</dbReference>
<evidence type="ECO:0000259" key="4">
    <source>
        <dbReference type="Pfam" id="PF18962"/>
    </source>
</evidence>
<organism evidence="5 6">
    <name type="scientific">Marixanthomonas ophiurae</name>
    <dbReference type="NCBI Taxonomy" id="387659"/>
    <lineage>
        <taxon>Bacteria</taxon>
        <taxon>Pseudomonadati</taxon>
        <taxon>Bacteroidota</taxon>
        <taxon>Flavobacteriia</taxon>
        <taxon>Flavobacteriales</taxon>
        <taxon>Flavobacteriaceae</taxon>
        <taxon>Marixanthomonas</taxon>
    </lineage>
</organism>
<dbReference type="Proteomes" id="UP000261082">
    <property type="component" value="Unassembled WGS sequence"/>
</dbReference>
<dbReference type="Pfam" id="PF18962">
    <property type="entry name" value="Por_Secre_tail"/>
    <property type="match status" value="1"/>
</dbReference>
<accession>A0A3E1QD69</accession>
<protein>
    <submittedName>
        <fullName evidence="5">T9SS C-terminal target domain-containing protein</fullName>
    </submittedName>
</protein>
<dbReference type="AlphaFoldDB" id="A0A3E1QD69"/>
<dbReference type="InterPro" id="IPR026444">
    <property type="entry name" value="Secre_tail"/>
</dbReference>
<dbReference type="EMBL" id="QVID01000001">
    <property type="protein sequence ID" value="RFN60099.1"/>
    <property type="molecule type" value="Genomic_DNA"/>
</dbReference>
<dbReference type="PANTHER" id="PTHR19328">
    <property type="entry name" value="HEDGEHOG-INTERACTING PROTEIN"/>
    <property type="match status" value="1"/>
</dbReference>
<feature type="chain" id="PRO_5017750358" evidence="2">
    <location>
        <begin position="23"/>
        <end position="464"/>
    </location>
</feature>
<feature type="domain" description="Secretion system C-terminal sorting" evidence="4">
    <location>
        <begin position="393"/>
        <end position="463"/>
    </location>
</feature>
<evidence type="ECO:0000259" key="3">
    <source>
        <dbReference type="Pfam" id="PF07995"/>
    </source>
</evidence>
<dbReference type="InterPro" id="IPR012938">
    <property type="entry name" value="Glc/Sorbosone_DH"/>
</dbReference>
<evidence type="ECO:0000313" key="5">
    <source>
        <dbReference type="EMBL" id="RFN60099.1"/>
    </source>
</evidence>
<evidence type="ECO:0000256" key="2">
    <source>
        <dbReference type="SAM" id="SignalP"/>
    </source>
</evidence>
<dbReference type="Pfam" id="PF07995">
    <property type="entry name" value="GSDH"/>
    <property type="match status" value="1"/>
</dbReference>
<keyword evidence="1 2" id="KW-0732">Signal</keyword>
<comment type="caution">
    <text evidence="5">The sequence shown here is derived from an EMBL/GenBank/DDBJ whole genome shotgun (WGS) entry which is preliminary data.</text>
</comment>
<proteinExistence type="predicted"/>
<dbReference type="PANTHER" id="PTHR19328:SF75">
    <property type="entry name" value="ALDOSE SUGAR DEHYDROGENASE YLII"/>
    <property type="match status" value="1"/>
</dbReference>
<dbReference type="NCBIfam" id="TIGR04183">
    <property type="entry name" value="Por_Secre_tail"/>
    <property type="match status" value="1"/>
</dbReference>
<dbReference type="InterPro" id="IPR011041">
    <property type="entry name" value="Quinoprot_gluc/sorb_DH_b-prop"/>
</dbReference>
<keyword evidence="6" id="KW-1185">Reference proteome</keyword>
<dbReference type="SUPFAM" id="SSF50952">
    <property type="entry name" value="Soluble quinoprotein glucose dehydrogenase"/>
    <property type="match status" value="1"/>
</dbReference>
<feature type="domain" description="Glucose/Sorbosone dehydrogenase" evidence="3">
    <location>
        <begin position="35"/>
        <end position="336"/>
    </location>
</feature>
<gene>
    <name evidence="5" type="ORF">DZ858_08655</name>
</gene>
<evidence type="ECO:0000313" key="6">
    <source>
        <dbReference type="Proteomes" id="UP000261082"/>
    </source>
</evidence>
<sequence>MKTMKKYFPYFLAFLFITQITAQEVTIELFKDGFNSPVNLQHAGDDRLFVVEQNGIIKIINPDGTINSTPFLDISGQVSCCGERGLLGLAFHPDYQNNGYFFVNYTDINGDTQVSRFSVSASNVDVADANSELPIIDYNQPNGNHNGGCLAFGPDGYLYISSGDGGGSGDTSNNAQNLTLLLGKMLRLDIDNPDGTENYSIPSDNPFIGNPDARDEIWAYGLRNPWKFSFDSLNGDIWIGDVGQNEVEEIDKAAATDAGLNYGWRCYEGSAPFNTSNCPPQSELTFPIAEYSSGSGSGNCSITGGYVYRGNVYADIQGVYIFADYCNGTISTLDQSGTIVEQLDIQQNWVSFGEDVNGELYAVALGGDIYKIEGGEILSNSNIDEVSDVFLLPNPASNTVSLKASNILFSEITIIDVKGSIIYSEKNKPTATKTISVTNFNDGMYFVKAISESGNEIIKKLVIQ</sequence>